<sequence>MKKHADNGGNGLEKTRFRVRLAGLTVDILALHQDVRHLCKDYLEKCDDAVAADLVVLMSQEAIDAERAIATEGRHWADSYLETLAVLRSIANELPQHNRMLVHGAVIQYAGKAYLFMAPSGTGKSTHIMLWRQYLGAGVRVVNGDKPFVRIPAAADESPIAYGTPWAGKEGWQENASAPLAGIVLISRSDVGASSICRIEPAACLGKVVRQVYLPGDACAAGNTLDLLDALVSRVPLFSLACDMSEDAVRTSFEALTGLPYRPAI</sequence>
<protein>
    <submittedName>
        <fullName evidence="1">Uncharacterized protein</fullName>
    </submittedName>
</protein>
<evidence type="ECO:0000313" key="1">
    <source>
        <dbReference type="EMBL" id="RXZ53641.1"/>
    </source>
</evidence>
<accession>A0A4Q2K127</accession>
<proteinExistence type="predicted"/>
<gene>
    <name evidence="1" type="ORF">ET524_03385</name>
</gene>
<evidence type="ECO:0000313" key="2">
    <source>
        <dbReference type="Proteomes" id="UP000293345"/>
    </source>
</evidence>
<organism evidence="1 2">
    <name type="scientific">Senegalimassilia faecalis</name>
    <dbReference type="NCBI Taxonomy" id="2509433"/>
    <lineage>
        <taxon>Bacteria</taxon>
        <taxon>Bacillati</taxon>
        <taxon>Actinomycetota</taxon>
        <taxon>Coriobacteriia</taxon>
        <taxon>Coriobacteriales</taxon>
        <taxon>Coriobacteriaceae</taxon>
        <taxon>Senegalimassilia</taxon>
    </lineage>
</organism>
<dbReference type="OrthoDB" id="384098at2"/>
<dbReference type="Proteomes" id="UP000293345">
    <property type="component" value="Unassembled WGS sequence"/>
</dbReference>
<dbReference type="RefSeq" id="WP_129423339.1">
    <property type="nucleotide sequence ID" value="NZ_SDPW01000001.1"/>
</dbReference>
<keyword evidence="2" id="KW-1185">Reference proteome</keyword>
<comment type="caution">
    <text evidence="1">The sequence shown here is derived from an EMBL/GenBank/DDBJ whole genome shotgun (WGS) entry which is preliminary data.</text>
</comment>
<reference evidence="1 2" key="1">
    <citation type="submission" date="2019-01" db="EMBL/GenBank/DDBJ databases">
        <title>Senegalimassilia sp. nov. KGMB04484 isolated human feces.</title>
        <authorList>
            <person name="Han K.-I."/>
            <person name="Kim J.-S."/>
            <person name="Lee K.C."/>
            <person name="Suh M.K."/>
            <person name="Eom M.K."/>
            <person name="Lee J.H."/>
            <person name="Park S.-H."/>
            <person name="Kang S.W."/>
            <person name="Park J.-E."/>
            <person name="Oh B.S."/>
            <person name="Yu S.Y."/>
            <person name="Choi S.-H."/>
            <person name="Lee D.H."/>
            <person name="Yoon H."/>
            <person name="Kim B.-Y."/>
            <person name="Lee J.H."/>
            <person name="Lee J.-S."/>
        </authorList>
    </citation>
    <scope>NUCLEOTIDE SEQUENCE [LARGE SCALE GENOMIC DNA]</scope>
    <source>
        <strain evidence="1 2">KGMB04484</strain>
    </source>
</reference>
<dbReference type="AlphaFoldDB" id="A0A4Q2K127"/>
<name>A0A4Q2K127_9ACTN</name>
<dbReference type="EMBL" id="SDPW01000001">
    <property type="protein sequence ID" value="RXZ53641.1"/>
    <property type="molecule type" value="Genomic_DNA"/>
</dbReference>
<dbReference type="SUPFAM" id="SSF53795">
    <property type="entry name" value="PEP carboxykinase-like"/>
    <property type="match status" value="1"/>
</dbReference>